<dbReference type="Gene3D" id="3.30.160.60">
    <property type="entry name" value="Classic Zinc Finger"/>
    <property type="match status" value="4"/>
</dbReference>
<dbReference type="Proteomes" id="UP000472274">
    <property type="component" value="Unplaced"/>
</dbReference>
<dbReference type="InterPro" id="IPR013087">
    <property type="entry name" value="Znf_C2H2_type"/>
</dbReference>
<dbReference type="FunFam" id="3.30.160.60:FF:002343">
    <property type="entry name" value="Zinc finger protein 33A"/>
    <property type="match status" value="2"/>
</dbReference>
<sequence>MLNVPTGFLTNLSYPRGSVTLFPSVQIPHSPAGHGASLKSGNVLCYRSSTNAPCTLILSDFIQENRQSEGPEQMEPLGTVIKTADGNFSQFLEQGEAWGNWHRSEKQLGDHPRKKGDESIERGAGCTDPKETTRLHTGEKPYKCLDCGKSFSQSASLTNHRRIHTGETPYKCLDCGKSFKVKTNLITHQRNHTGEKPYTCSECGKSFSQSSSLTKHWRIHTGERPHTCLVCGKSFSESSTLIKRVLLENSSTRQGNSLRALTR</sequence>
<dbReference type="SMART" id="SM00355">
    <property type="entry name" value="ZnF_C2H2"/>
    <property type="match status" value="3"/>
</dbReference>
<organism evidence="8 9">
    <name type="scientific">Terrapene triunguis</name>
    <name type="common">Three-toed box turtle</name>
    <dbReference type="NCBI Taxonomy" id="2587831"/>
    <lineage>
        <taxon>Eukaryota</taxon>
        <taxon>Metazoa</taxon>
        <taxon>Chordata</taxon>
        <taxon>Craniata</taxon>
        <taxon>Vertebrata</taxon>
        <taxon>Euteleostomi</taxon>
        <taxon>Archelosauria</taxon>
        <taxon>Testudinata</taxon>
        <taxon>Testudines</taxon>
        <taxon>Cryptodira</taxon>
        <taxon>Durocryptodira</taxon>
        <taxon>Testudinoidea</taxon>
        <taxon>Emydidae</taxon>
        <taxon>Terrapene</taxon>
    </lineage>
</organism>
<dbReference type="GeneTree" id="ENSGT01150000286934"/>
<feature type="domain" description="C2H2-type" evidence="7">
    <location>
        <begin position="142"/>
        <end position="169"/>
    </location>
</feature>
<proteinExistence type="predicted"/>
<dbReference type="PROSITE" id="PS00028">
    <property type="entry name" value="ZINC_FINGER_C2H2_1"/>
    <property type="match status" value="3"/>
</dbReference>
<feature type="domain" description="C2H2-type" evidence="7">
    <location>
        <begin position="170"/>
        <end position="197"/>
    </location>
</feature>
<feature type="region of interest" description="Disordered" evidence="6">
    <location>
        <begin position="106"/>
        <end position="134"/>
    </location>
</feature>
<reference evidence="8" key="2">
    <citation type="submission" date="2025-09" db="UniProtKB">
        <authorList>
            <consortium name="Ensembl"/>
        </authorList>
    </citation>
    <scope>IDENTIFICATION</scope>
</reference>
<name>A0A674K1W6_9SAUR</name>
<dbReference type="FunFam" id="3.30.160.60:FF:000624">
    <property type="entry name" value="zinc finger protein 697"/>
    <property type="match status" value="1"/>
</dbReference>
<feature type="compositionally biased region" description="Basic and acidic residues" evidence="6">
    <location>
        <begin position="106"/>
        <end position="121"/>
    </location>
</feature>
<keyword evidence="9" id="KW-1185">Reference proteome</keyword>
<accession>A0A674K1W6</accession>
<reference evidence="8" key="1">
    <citation type="submission" date="2025-08" db="UniProtKB">
        <authorList>
            <consortium name="Ensembl"/>
        </authorList>
    </citation>
    <scope>IDENTIFICATION</scope>
</reference>
<evidence type="ECO:0000256" key="2">
    <source>
        <dbReference type="ARBA" id="ARBA00022737"/>
    </source>
</evidence>
<feature type="domain" description="C2H2-type" evidence="7">
    <location>
        <begin position="198"/>
        <end position="225"/>
    </location>
</feature>
<keyword evidence="4" id="KW-0862">Zinc</keyword>
<dbReference type="PANTHER" id="PTHR23226:SF377">
    <property type="entry name" value="ZINC FINGER AND SCAN DOMAIN-CONTAINING PROTEIN 20"/>
    <property type="match status" value="1"/>
</dbReference>
<keyword evidence="1" id="KW-0479">Metal-binding</keyword>
<evidence type="ECO:0000313" key="8">
    <source>
        <dbReference type="Ensembl" id="ENSTMTP00000025324.1"/>
    </source>
</evidence>
<evidence type="ECO:0000313" key="9">
    <source>
        <dbReference type="Proteomes" id="UP000472274"/>
    </source>
</evidence>
<dbReference type="GO" id="GO:0008270">
    <property type="term" value="F:zinc ion binding"/>
    <property type="evidence" value="ECO:0007669"/>
    <property type="project" value="UniProtKB-KW"/>
</dbReference>
<dbReference type="PROSITE" id="PS50157">
    <property type="entry name" value="ZINC_FINGER_C2H2_2"/>
    <property type="match status" value="3"/>
</dbReference>
<dbReference type="AlphaFoldDB" id="A0A674K1W6"/>
<dbReference type="GO" id="GO:0000978">
    <property type="term" value="F:RNA polymerase II cis-regulatory region sequence-specific DNA binding"/>
    <property type="evidence" value="ECO:0007669"/>
    <property type="project" value="TreeGrafter"/>
</dbReference>
<dbReference type="SUPFAM" id="SSF57667">
    <property type="entry name" value="beta-beta-alpha zinc fingers"/>
    <property type="match status" value="2"/>
</dbReference>
<dbReference type="Ensembl" id="ENSTMTT00000026229.1">
    <property type="protein sequence ID" value="ENSTMTP00000025324.1"/>
    <property type="gene ID" value="ENSTMTG00000018451.1"/>
</dbReference>
<keyword evidence="3 5" id="KW-0863">Zinc-finger</keyword>
<dbReference type="Pfam" id="PF00096">
    <property type="entry name" value="zf-C2H2"/>
    <property type="match status" value="3"/>
</dbReference>
<evidence type="ECO:0000256" key="6">
    <source>
        <dbReference type="SAM" id="MobiDB-lite"/>
    </source>
</evidence>
<dbReference type="InterPro" id="IPR036236">
    <property type="entry name" value="Znf_C2H2_sf"/>
</dbReference>
<dbReference type="InParanoid" id="A0A674K1W6"/>
<dbReference type="FunFam" id="3.30.160.60:FF:000358">
    <property type="entry name" value="zinc finger protein 24"/>
    <property type="match status" value="1"/>
</dbReference>
<keyword evidence="2" id="KW-0677">Repeat</keyword>
<dbReference type="GO" id="GO:0000981">
    <property type="term" value="F:DNA-binding transcription factor activity, RNA polymerase II-specific"/>
    <property type="evidence" value="ECO:0007669"/>
    <property type="project" value="TreeGrafter"/>
</dbReference>
<evidence type="ECO:0000256" key="4">
    <source>
        <dbReference type="ARBA" id="ARBA00022833"/>
    </source>
</evidence>
<protein>
    <recommendedName>
        <fullName evidence="7">C2H2-type domain-containing protein</fullName>
    </recommendedName>
</protein>
<dbReference type="PANTHER" id="PTHR23226">
    <property type="entry name" value="ZINC FINGER AND SCAN DOMAIN-CONTAINING"/>
    <property type="match status" value="1"/>
</dbReference>
<evidence type="ECO:0000256" key="3">
    <source>
        <dbReference type="ARBA" id="ARBA00022771"/>
    </source>
</evidence>
<evidence type="ECO:0000256" key="1">
    <source>
        <dbReference type="ARBA" id="ARBA00022723"/>
    </source>
</evidence>
<evidence type="ECO:0000259" key="7">
    <source>
        <dbReference type="PROSITE" id="PS50157"/>
    </source>
</evidence>
<evidence type="ECO:0000256" key="5">
    <source>
        <dbReference type="PROSITE-ProRule" id="PRU00042"/>
    </source>
</evidence>